<sequence length="200" mass="23204">MFSVLGISKESTAPTPTRPDFDLNTQRQAARYIGAQLQSRFKLAEAVELYNLKWDVVRYLFPASPLDLLFHSDQQYEKNEMLVSIRRYFGHQAKQTDRWIHQIDETIARKMGITAENMSKNGLNFEWLLSMNMSMNRFVTVFGDIDADFDRNLGCLTADQLRELNWNPSAYAEQLQQPKKLESSKRNMKMLQASKVVLSI</sequence>
<evidence type="ECO:0000313" key="2">
    <source>
        <dbReference type="EMBL" id="KAK3249151.1"/>
    </source>
</evidence>
<keyword evidence="3" id="KW-1185">Reference proteome</keyword>
<feature type="region of interest" description="Disordered" evidence="1">
    <location>
        <begin position="1"/>
        <end position="20"/>
    </location>
</feature>
<dbReference type="EMBL" id="LGRX02027573">
    <property type="protein sequence ID" value="KAK3249151.1"/>
    <property type="molecule type" value="Genomic_DNA"/>
</dbReference>
<organism evidence="2 3">
    <name type="scientific">Cymbomonas tetramitiformis</name>
    <dbReference type="NCBI Taxonomy" id="36881"/>
    <lineage>
        <taxon>Eukaryota</taxon>
        <taxon>Viridiplantae</taxon>
        <taxon>Chlorophyta</taxon>
        <taxon>Pyramimonadophyceae</taxon>
        <taxon>Pyramimonadales</taxon>
        <taxon>Pyramimonadaceae</taxon>
        <taxon>Cymbomonas</taxon>
    </lineage>
</organism>
<evidence type="ECO:0000313" key="3">
    <source>
        <dbReference type="Proteomes" id="UP001190700"/>
    </source>
</evidence>
<accession>A0AAE0C669</accession>
<evidence type="ECO:0000256" key="1">
    <source>
        <dbReference type="SAM" id="MobiDB-lite"/>
    </source>
</evidence>
<protein>
    <submittedName>
        <fullName evidence="2">Uncharacterized protein</fullName>
    </submittedName>
</protein>
<dbReference type="Proteomes" id="UP001190700">
    <property type="component" value="Unassembled WGS sequence"/>
</dbReference>
<gene>
    <name evidence="2" type="ORF">CYMTET_41414</name>
</gene>
<name>A0AAE0C669_9CHLO</name>
<proteinExistence type="predicted"/>
<reference evidence="2 3" key="1">
    <citation type="journal article" date="2015" name="Genome Biol. Evol.">
        <title>Comparative Genomics of a Bacterivorous Green Alga Reveals Evolutionary Causalities and Consequences of Phago-Mixotrophic Mode of Nutrition.</title>
        <authorList>
            <person name="Burns J.A."/>
            <person name="Paasch A."/>
            <person name="Narechania A."/>
            <person name="Kim E."/>
        </authorList>
    </citation>
    <scope>NUCLEOTIDE SEQUENCE [LARGE SCALE GENOMIC DNA]</scope>
    <source>
        <strain evidence="2 3">PLY_AMNH</strain>
    </source>
</reference>
<dbReference type="AlphaFoldDB" id="A0AAE0C669"/>
<comment type="caution">
    <text evidence="2">The sequence shown here is derived from an EMBL/GenBank/DDBJ whole genome shotgun (WGS) entry which is preliminary data.</text>
</comment>